<gene>
    <name evidence="6 8" type="primary">tilS</name>
    <name evidence="8" type="ORF">ACFQ2F_05325</name>
</gene>
<dbReference type="InterPro" id="IPR012795">
    <property type="entry name" value="tRNA_Ile_lys_synt_N"/>
</dbReference>
<evidence type="ECO:0000256" key="2">
    <source>
        <dbReference type="ARBA" id="ARBA00022694"/>
    </source>
</evidence>
<evidence type="ECO:0000259" key="7">
    <source>
        <dbReference type="Pfam" id="PF01171"/>
    </source>
</evidence>
<reference evidence="9" key="1">
    <citation type="journal article" date="2019" name="Int. J. Syst. Evol. Microbiol.">
        <title>The Global Catalogue of Microorganisms (GCM) 10K type strain sequencing project: providing services to taxonomists for standard genome sequencing and annotation.</title>
        <authorList>
            <consortium name="The Broad Institute Genomics Platform"/>
            <consortium name="The Broad Institute Genome Sequencing Center for Infectious Disease"/>
            <person name="Wu L."/>
            <person name="Ma J."/>
        </authorList>
    </citation>
    <scope>NUCLEOTIDE SEQUENCE [LARGE SCALE GENOMIC DNA]</scope>
    <source>
        <strain evidence="9">CCUG 61697</strain>
    </source>
</reference>
<keyword evidence="2 6" id="KW-0819">tRNA processing</keyword>
<evidence type="ECO:0000256" key="4">
    <source>
        <dbReference type="ARBA" id="ARBA00022840"/>
    </source>
</evidence>
<evidence type="ECO:0000313" key="8">
    <source>
        <dbReference type="EMBL" id="MFD0986513.1"/>
    </source>
</evidence>
<dbReference type="Pfam" id="PF01171">
    <property type="entry name" value="ATP_bind_3"/>
    <property type="match status" value="1"/>
</dbReference>
<evidence type="ECO:0000256" key="5">
    <source>
        <dbReference type="ARBA" id="ARBA00048539"/>
    </source>
</evidence>
<keyword evidence="6" id="KW-0963">Cytoplasm</keyword>
<evidence type="ECO:0000313" key="9">
    <source>
        <dbReference type="Proteomes" id="UP001597102"/>
    </source>
</evidence>
<dbReference type="SUPFAM" id="SSF52402">
    <property type="entry name" value="Adenine nucleotide alpha hydrolases-like"/>
    <property type="match status" value="1"/>
</dbReference>
<comment type="function">
    <text evidence="6">Ligates lysine onto the cytidine present at position 34 of the AUA codon-specific tRNA(Ile) that contains the anticodon CAU, in an ATP-dependent manner. Cytidine is converted to lysidine, thus changing the amino acid specificity of the tRNA from methionine to isoleucine.</text>
</comment>
<keyword evidence="9" id="KW-1185">Reference proteome</keyword>
<keyword evidence="3 6" id="KW-0547">Nucleotide-binding</keyword>
<dbReference type="Proteomes" id="UP001597102">
    <property type="component" value="Unassembled WGS sequence"/>
</dbReference>
<evidence type="ECO:0000256" key="1">
    <source>
        <dbReference type="ARBA" id="ARBA00022598"/>
    </source>
</evidence>
<dbReference type="HAMAP" id="MF_01161">
    <property type="entry name" value="tRNA_Ile_lys_synt"/>
    <property type="match status" value="1"/>
</dbReference>
<dbReference type="NCBIfam" id="TIGR02432">
    <property type="entry name" value="lysidine_TilS_N"/>
    <property type="match status" value="1"/>
</dbReference>
<organism evidence="8 9">
    <name type="scientific">Methyloligella solikamskensis</name>
    <dbReference type="NCBI Taxonomy" id="1177756"/>
    <lineage>
        <taxon>Bacteria</taxon>
        <taxon>Pseudomonadati</taxon>
        <taxon>Pseudomonadota</taxon>
        <taxon>Alphaproteobacteria</taxon>
        <taxon>Hyphomicrobiales</taxon>
        <taxon>Hyphomicrobiaceae</taxon>
        <taxon>Methyloligella</taxon>
    </lineage>
</organism>
<dbReference type="Gene3D" id="3.40.50.620">
    <property type="entry name" value="HUPs"/>
    <property type="match status" value="1"/>
</dbReference>
<protein>
    <recommendedName>
        <fullName evidence="6">tRNA(Ile)-lysidine synthase</fullName>
        <ecNumber evidence="6">6.3.4.19</ecNumber>
    </recommendedName>
    <alternativeName>
        <fullName evidence="6">tRNA(Ile)-2-lysyl-cytidine synthase</fullName>
    </alternativeName>
    <alternativeName>
        <fullName evidence="6">tRNA(Ile)-lysidine synthetase</fullName>
    </alternativeName>
</protein>
<accession>A0ABW3J7V9</accession>
<comment type="catalytic activity">
    <reaction evidence="5 6">
        <text>cytidine(34) in tRNA(Ile2) + L-lysine + ATP = lysidine(34) in tRNA(Ile2) + AMP + diphosphate + H(+)</text>
        <dbReference type="Rhea" id="RHEA:43744"/>
        <dbReference type="Rhea" id="RHEA-COMP:10625"/>
        <dbReference type="Rhea" id="RHEA-COMP:10670"/>
        <dbReference type="ChEBI" id="CHEBI:15378"/>
        <dbReference type="ChEBI" id="CHEBI:30616"/>
        <dbReference type="ChEBI" id="CHEBI:32551"/>
        <dbReference type="ChEBI" id="CHEBI:33019"/>
        <dbReference type="ChEBI" id="CHEBI:82748"/>
        <dbReference type="ChEBI" id="CHEBI:83665"/>
        <dbReference type="ChEBI" id="CHEBI:456215"/>
        <dbReference type="EC" id="6.3.4.19"/>
    </reaction>
</comment>
<comment type="domain">
    <text evidence="6">The N-terminal region contains the highly conserved SGGXDS motif, predicted to be a P-loop motif involved in ATP binding.</text>
</comment>
<comment type="similarity">
    <text evidence="6">Belongs to the tRNA(Ile)-lysidine synthase family.</text>
</comment>
<evidence type="ECO:0000256" key="6">
    <source>
        <dbReference type="HAMAP-Rule" id="MF_01161"/>
    </source>
</evidence>
<dbReference type="CDD" id="cd01992">
    <property type="entry name" value="TilS_N"/>
    <property type="match status" value="1"/>
</dbReference>
<comment type="subcellular location">
    <subcellularLocation>
        <location evidence="6">Cytoplasm</location>
    </subcellularLocation>
</comment>
<dbReference type="InterPro" id="IPR011063">
    <property type="entry name" value="TilS/TtcA_N"/>
</dbReference>
<comment type="caution">
    <text evidence="8">The sequence shown here is derived from an EMBL/GenBank/DDBJ whole genome shotgun (WGS) entry which is preliminary data.</text>
</comment>
<dbReference type="PANTHER" id="PTHR43033">
    <property type="entry name" value="TRNA(ILE)-LYSIDINE SYNTHASE-RELATED"/>
    <property type="match status" value="1"/>
</dbReference>
<name>A0ABW3J7V9_9HYPH</name>
<dbReference type="RefSeq" id="WP_379086784.1">
    <property type="nucleotide sequence ID" value="NZ_JBHTJO010000001.1"/>
</dbReference>
<dbReference type="InterPro" id="IPR014729">
    <property type="entry name" value="Rossmann-like_a/b/a_fold"/>
</dbReference>
<feature type="domain" description="tRNA(Ile)-lysidine/2-thiocytidine synthase N-terminal" evidence="7">
    <location>
        <begin position="26"/>
        <end position="208"/>
    </location>
</feature>
<keyword evidence="1 6" id="KW-0436">Ligase</keyword>
<dbReference type="InterPro" id="IPR012094">
    <property type="entry name" value="tRNA_Ile_lys_synt"/>
</dbReference>
<proteinExistence type="inferred from homology"/>
<evidence type="ECO:0000256" key="3">
    <source>
        <dbReference type="ARBA" id="ARBA00022741"/>
    </source>
</evidence>
<feature type="binding site" evidence="6">
    <location>
        <begin position="31"/>
        <end position="36"/>
    </location>
    <ligand>
        <name>ATP</name>
        <dbReference type="ChEBI" id="CHEBI:30616"/>
    </ligand>
</feature>
<dbReference type="GO" id="GO:0032267">
    <property type="term" value="F:tRNA(Ile)-lysidine synthase activity"/>
    <property type="evidence" value="ECO:0007669"/>
    <property type="project" value="UniProtKB-EC"/>
</dbReference>
<sequence>MTDAQTPISVEACEPIFARLSDYPRLAIAVSGGPDSLALLSLLHRWKDAQAHGPEITALTVDHGLRAESADEAALVARIAGKMGIPHTTLRWDAGAAGTSGIQARARQARYDLMAAYCHENDIPALLTAHHLDDQAETFLMRLARGSGLDGLAAIPERGDWAGIALYRPLLDVPKAQLIATVESAGIPYAKDPSNTDSRFERARLRKEQAAWQALGLTPEALALAAKRLSRARAALDAATEDFLAEAAQVSRAGSAAVDTVALMAAPDEIAIRALQRLIAMTGGRDEPVRLAKLEVLLEELRADPGVPWTLGGCRLIPENGRLQIVRELRRDGIADLTLQPGERALWDNRFLVSLTETAATPVTVRALGDVQARTLAETTPWLAEISPLARASLPSCWRNQALLSVSCQGLEPEVSCREAQFSARFVHASA</sequence>
<keyword evidence="4 6" id="KW-0067">ATP-binding</keyword>
<dbReference type="EC" id="6.3.4.19" evidence="6"/>
<dbReference type="EMBL" id="JBHTJO010000001">
    <property type="protein sequence ID" value="MFD0986513.1"/>
    <property type="molecule type" value="Genomic_DNA"/>
</dbReference>
<dbReference type="PANTHER" id="PTHR43033:SF1">
    <property type="entry name" value="TRNA(ILE)-LYSIDINE SYNTHASE-RELATED"/>
    <property type="match status" value="1"/>
</dbReference>